<comment type="caution">
    <text evidence="2">The sequence shown here is derived from an EMBL/GenBank/DDBJ whole genome shotgun (WGS) entry which is preliminary data.</text>
</comment>
<feature type="transmembrane region" description="Helical" evidence="1">
    <location>
        <begin position="191"/>
        <end position="214"/>
    </location>
</feature>
<feature type="transmembrane region" description="Helical" evidence="1">
    <location>
        <begin position="90"/>
        <end position="112"/>
    </location>
</feature>
<dbReference type="Proteomes" id="UP000053558">
    <property type="component" value="Unassembled WGS sequence"/>
</dbReference>
<dbReference type="EMBL" id="JH711578">
    <property type="protein sequence ID" value="EIW81386.1"/>
    <property type="molecule type" value="Genomic_DNA"/>
</dbReference>
<sequence>MANLGRSSRNIERAVAVDLDNKAWRCKILPLLCRRSPPIDVMKEPGPHNHTFNCFVGPRDGPELMGPFLTGVICILYFRKFRKDMVKIRLLVAVLLSVASWICQLSTVWQIVTNLCHSVSMLTQFPPEQLVWVLSVTTTILVKIFFVYRLWKLSASMVFPTLCAIISLSSYATGLAIVAEVIRNTGWTKWVITYTFVSSAVSDVISNVALSVYLRKSRRTTSMKSHPQQKSLRAKQYGIHHRKLGLLGNRDWSYDWVNTLSFNDNDKEDVGLHSYRLADITIITVLFGWGATSQFQIFTQTRALPRSTVGFASEKCKRAHTPSRISPRVKSTLSRASWSILHRPPNCPSRQIPKRKSCAVPATLLMGMIDGRSRSSFLPQDL</sequence>
<keyword evidence="3" id="KW-1185">Reference proteome</keyword>
<dbReference type="AlphaFoldDB" id="A0A5M3MQQ2"/>
<protein>
    <submittedName>
        <fullName evidence="2">Uncharacterized protein</fullName>
    </submittedName>
</protein>
<dbReference type="GeneID" id="19201906"/>
<feature type="transmembrane region" description="Helical" evidence="1">
    <location>
        <begin position="132"/>
        <end position="151"/>
    </location>
</feature>
<organism evidence="2 3">
    <name type="scientific">Coniophora puteana (strain RWD-64-598)</name>
    <name type="common">Brown rot fungus</name>
    <dbReference type="NCBI Taxonomy" id="741705"/>
    <lineage>
        <taxon>Eukaryota</taxon>
        <taxon>Fungi</taxon>
        <taxon>Dikarya</taxon>
        <taxon>Basidiomycota</taxon>
        <taxon>Agaricomycotina</taxon>
        <taxon>Agaricomycetes</taxon>
        <taxon>Agaricomycetidae</taxon>
        <taxon>Boletales</taxon>
        <taxon>Coniophorineae</taxon>
        <taxon>Coniophoraceae</taxon>
        <taxon>Coniophora</taxon>
    </lineage>
</organism>
<keyword evidence="1" id="KW-1133">Transmembrane helix</keyword>
<keyword evidence="1" id="KW-0472">Membrane</keyword>
<evidence type="ECO:0000313" key="3">
    <source>
        <dbReference type="Proteomes" id="UP000053558"/>
    </source>
</evidence>
<name>A0A5M3MQQ2_CONPW</name>
<accession>A0A5M3MQQ2</accession>
<proteinExistence type="predicted"/>
<evidence type="ECO:0000313" key="2">
    <source>
        <dbReference type="EMBL" id="EIW81386.1"/>
    </source>
</evidence>
<reference evidence="3" key="1">
    <citation type="journal article" date="2012" name="Science">
        <title>The Paleozoic origin of enzymatic lignin decomposition reconstructed from 31 fungal genomes.</title>
        <authorList>
            <person name="Floudas D."/>
            <person name="Binder M."/>
            <person name="Riley R."/>
            <person name="Barry K."/>
            <person name="Blanchette R.A."/>
            <person name="Henrissat B."/>
            <person name="Martinez A.T."/>
            <person name="Otillar R."/>
            <person name="Spatafora J.W."/>
            <person name="Yadav J.S."/>
            <person name="Aerts A."/>
            <person name="Benoit I."/>
            <person name="Boyd A."/>
            <person name="Carlson A."/>
            <person name="Copeland A."/>
            <person name="Coutinho P.M."/>
            <person name="de Vries R.P."/>
            <person name="Ferreira P."/>
            <person name="Findley K."/>
            <person name="Foster B."/>
            <person name="Gaskell J."/>
            <person name="Glotzer D."/>
            <person name="Gorecki P."/>
            <person name="Heitman J."/>
            <person name="Hesse C."/>
            <person name="Hori C."/>
            <person name="Igarashi K."/>
            <person name="Jurgens J.A."/>
            <person name="Kallen N."/>
            <person name="Kersten P."/>
            <person name="Kohler A."/>
            <person name="Kuees U."/>
            <person name="Kumar T.K.A."/>
            <person name="Kuo A."/>
            <person name="LaButti K."/>
            <person name="Larrondo L.F."/>
            <person name="Lindquist E."/>
            <person name="Ling A."/>
            <person name="Lombard V."/>
            <person name="Lucas S."/>
            <person name="Lundell T."/>
            <person name="Martin R."/>
            <person name="McLaughlin D.J."/>
            <person name="Morgenstern I."/>
            <person name="Morin E."/>
            <person name="Murat C."/>
            <person name="Nagy L.G."/>
            <person name="Nolan M."/>
            <person name="Ohm R.A."/>
            <person name="Patyshakuliyeva A."/>
            <person name="Rokas A."/>
            <person name="Ruiz-Duenas F.J."/>
            <person name="Sabat G."/>
            <person name="Salamov A."/>
            <person name="Samejima M."/>
            <person name="Schmutz J."/>
            <person name="Slot J.C."/>
            <person name="St John F."/>
            <person name="Stenlid J."/>
            <person name="Sun H."/>
            <person name="Sun S."/>
            <person name="Syed K."/>
            <person name="Tsang A."/>
            <person name="Wiebenga A."/>
            <person name="Young D."/>
            <person name="Pisabarro A."/>
            <person name="Eastwood D.C."/>
            <person name="Martin F."/>
            <person name="Cullen D."/>
            <person name="Grigoriev I.V."/>
            <person name="Hibbett D.S."/>
        </authorList>
    </citation>
    <scope>NUCLEOTIDE SEQUENCE [LARGE SCALE GENOMIC DNA]</scope>
    <source>
        <strain evidence="3">RWD-64-598 SS2</strain>
    </source>
</reference>
<dbReference type="RefSeq" id="XP_007768742.1">
    <property type="nucleotide sequence ID" value="XM_007770552.1"/>
</dbReference>
<feature type="transmembrane region" description="Helical" evidence="1">
    <location>
        <begin position="158"/>
        <end position="179"/>
    </location>
</feature>
<evidence type="ECO:0000256" key="1">
    <source>
        <dbReference type="SAM" id="Phobius"/>
    </source>
</evidence>
<keyword evidence="1" id="KW-0812">Transmembrane</keyword>
<dbReference type="KEGG" id="cput:CONPUDRAFT_144181"/>
<gene>
    <name evidence="2" type="ORF">CONPUDRAFT_144181</name>
</gene>